<accession>A0ABX8V264</accession>
<protein>
    <submittedName>
        <fullName evidence="2">Uncharacterized protein</fullName>
    </submittedName>
</protein>
<evidence type="ECO:0000313" key="2">
    <source>
        <dbReference type="EMBL" id="QYF49334.1"/>
    </source>
</evidence>
<feature type="coiled-coil region" evidence="1">
    <location>
        <begin position="62"/>
        <end position="130"/>
    </location>
</feature>
<dbReference type="Proteomes" id="UP000826014">
    <property type="component" value="Chromosome"/>
</dbReference>
<evidence type="ECO:0000256" key="1">
    <source>
        <dbReference type="SAM" id="Coils"/>
    </source>
</evidence>
<name>A0ABX8V264_9BACT</name>
<keyword evidence="1" id="KW-0175">Coiled coil</keyword>
<dbReference type="RefSeq" id="WP_215217057.1">
    <property type="nucleotide sequence ID" value="NZ_CP075587.1"/>
</dbReference>
<evidence type="ECO:0000313" key="3">
    <source>
        <dbReference type="Proteomes" id="UP000826014"/>
    </source>
</evidence>
<proteinExistence type="predicted"/>
<sequence length="276" mass="30787">MEIIRQEPIPPVFRLGSYPSFSDWIEKLKKEGVTLEILVLLVMSNKKKTGAMDRTSQSIADIVEESNELSKLQDDLIKLNGDLSKLEAGLGNVPSASEEAWKANKMQELIQKIADDYKQFIKDLAEVEKKGEKDPGLKALLTTVEQFKADFDTKIGGESFSEAIEQWVNDTGYHGKDTGFHPNAQGKDPTRLNRILAYLAEQYYQSNHSGGTGKQSDLANFWMDGSAAEHMVTGQSQQQSIQVQAYMQTLNGYNNSAQEMIKAMNELKSKMAQLAV</sequence>
<reference evidence="2 3" key="1">
    <citation type="journal article" date="2022" name="bioRxiv">
        <title>Ecology and evolution of chlamydial symbionts of arthropods.</title>
        <authorList>
            <person name="Halter T."/>
            <person name="Koestlbacher S."/>
            <person name="Collingro A."/>
            <person name="Sixt B.S."/>
            <person name="Toenshoff E.R."/>
            <person name="Hendrickx F."/>
            <person name="Kostanjsek R."/>
            <person name="Horn M."/>
        </authorList>
    </citation>
    <scope>NUCLEOTIDE SEQUENCE [LARGE SCALE GENOMIC DNA]</scope>
    <source>
        <strain evidence="2">W744xW776</strain>
    </source>
</reference>
<dbReference type="EMBL" id="CP075587">
    <property type="protein sequence ID" value="QYF49334.1"/>
    <property type="molecule type" value="Genomic_DNA"/>
</dbReference>
<keyword evidence="3" id="KW-1185">Reference proteome</keyword>
<organism evidence="2 3">
    <name type="scientific">Candidatus Rhabdochlamydia oedothoracis</name>
    <dbReference type="NCBI Taxonomy" id="2720720"/>
    <lineage>
        <taxon>Bacteria</taxon>
        <taxon>Pseudomonadati</taxon>
        <taxon>Chlamydiota</taxon>
        <taxon>Chlamydiia</taxon>
        <taxon>Parachlamydiales</taxon>
        <taxon>Candidatus Rhabdochlamydiaceae</taxon>
        <taxon>Candidatus Rhabdochlamydia</taxon>
    </lineage>
</organism>
<gene>
    <name evidence="2" type="ORF">RHABOEDO_001652</name>
</gene>